<evidence type="ECO:0000256" key="1">
    <source>
        <dbReference type="SAM" id="SignalP"/>
    </source>
</evidence>
<dbReference type="RefSeq" id="WP_131554124.1">
    <property type="nucleotide sequence ID" value="NZ_SJSK01000004.1"/>
</dbReference>
<protein>
    <recommendedName>
        <fullName evidence="2">DUF5723 domain-containing protein</fullName>
    </recommendedName>
</protein>
<comment type="caution">
    <text evidence="3">The sequence shown here is derived from an EMBL/GenBank/DDBJ whole genome shotgun (WGS) entry which is preliminary data.</text>
</comment>
<name>A0A4V2MI61_9SPHI</name>
<feature type="chain" id="PRO_5020363270" description="DUF5723 domain-containing protein" evidence="1">
    <location>
        <begin position="21"/>
        <end position="471"/>
    </location>
</feature>
<reference evidence="3 4" key="1">
    <citation type="submission" date="2019-02" db="EMBL/GenBank/DDBJ databases">
        <title>Pedobacter sp. RP-1-13 sp. nov., isolated from Arctic soil.</title>
        <authorList>
            <person name="Dahal R.H."/>
        </authorList>
    </citation>
    <scope>NUCLEOTIDE SEQUENCE [LARGE SCALE GENOMIC DNA]</scope>
    <source>
        <strain evidence="3 4">RP-1-13</strain>
    </source>
</reference>
<feature type="signal peptide" evidence="1">
    <location>
        <begin position="1"/>
        <end position="20"/>
    </location>
</feature>
<keyword evidence="1" id="KW-0732">Signal</keyword>
<keyword evidence="4" id="KW-1185">Reference proteome</keyword>
<dbReference type="AlphaFoldDB" id="A0A4V2MI61"/>
<dbReference type="InterPro" id="IPR043781">
    <property type="entry name" value="DUF5723"/>
</dbReference>
<accession>A0A4V2MI61</accession>
<evidence type="ECO:0000313" key="3">
    <source>
        <dbReference type="EMBL" id="TCC89136.1"/>
    </source>
</evidence>
<dbReference type="Pfam" id="PF18990">
    <property type="entry name" value="DUF5723"/>
    <property type="match status" value="1"/>
</dbReference>
<evidence type="ECO:0000259" key="2">
    <source>
        <dbReference type="Pfam" id="PF18990"/>
    </source>
</evidence>
<feature type="domain" description="DUF5723" evidence="2">
    <location>
        <begin position="51"/>
        <end position="396"/>
    </location>
</feature>
<organism evidence="3 4">
    <name type="scientific">Pedobacter frigiditerrae</name>
    <dbReference type="NCBI Taxonomy" id="2530452"/>
    <lineage>
        <taxon>Bacteria</taxon>
        <taxon>Pseudomonadati</taxon>
        <taxon>Bacteroidota</taxon>
        <taxon>Sphingobacteriia</taxon>
        <taxon>Sphingobacteriales</taxon>
        <taxon>Sphingobacteriaceae</taxon>
        <taxon>Pedobacter</taxon>
    </lineage>
</organism>
<dbReference type="OrthoDB" id="783295at2"/>
<proteinExistence type="predicted"/>
<dbReference type="Proteomes" id="UP000292884">
    <property type="component" value="Unassembled WGS sequence"/>
</dbReference>
<dbReference type="EMBL" id="SJSK01000004">
    <property type="protein sequence ID" value="TCC89136.1"/>
    <property type="molecule type" value="Genomic_DNA"/>
</dbReference>
<gene>
    <name evidence="3" type="ORF">EZ428_15655</name>
</gene>
<evidence type="ECO:0000313" key="4">
    <source>
        <dbReference type="Proteomes" id="UP000292884"/>
    </source>
</evidence>
<sequence>MRKKYFLACVLLLVISNLKAQQYALFNTRTMFDAFENPAARSFTLDSSGKFASNFFFPNFAVNAAHKGSADDVIRKLANTGIYDTGTIPLGAGIRNKLFQNSNVYLATFRIFSSYKFNQEIGFAWQVRTDAYADYTNETLAILDSYKKFDAGPYEDVFNSSGYQQSYHQFSVGIRENWDKRLAFGLKLSLLSGIAYNKIDINNSYFYLDQLNNRLDIGVNGTYKGTFLYEDEIEKKMLIPTFKNPGLSVSLGTTYSSRSGYFLMGNIKDLGFIRWNKKSHVAKFNTIKSITDVANADVTEEVLEIAQDADEQKRFLTPTNAKADFLISRTFNFYKPSVVISKNLFHQGGDIAFVNTFKTGNLSASLTPVYNFNKFIMVGIQGMYQTPNFEFFLGTDNLGKSISLGRGINQSDALVGKGYIGGSIYMGLGIKFGQTVNHPMNLSTMPGVNGARVYKGFFRSIYDFFVKPKQF</sequence>